<proteinExistence type="predicted"/>
<feature type="transmembrane region" description="Helical" evidence="4">
    <location>
        <begin position="140"/>
        <end position="162"/>
    </location>
</feature>
<keyword evidence="4" id="KW-0812">Transmembrane</keyword>
<dbReference type="InterPro" id="IPR041916">
    <property type="entry name" value="Anti_sigma_zinc_sf"/>
</dbReference>
<protein>
    <submittedName>
        <fullName evidence="5">Zinc-finger</fullName>
    </submittedName>
</protein>
<dbReference type="Gene3D" id="1.10.10.1320">
    <property type="entry name" value="Anti-sigma factor, zinc-finger domain"/>
    <property type="match status" value="1"/>
</dbReference>
<dbReference type="RefSeq" id="WP_205045267.1">
    <property type="nucleotide sequence ID" value="NZ_CAJVAX010000019.1"/>
</dbReference>
<evidence type="ECO:0000256" key="3">
    <source>
        <dbReference type="SAM" id="MobiDB-lite"/>
    </source>
</evidence>
<dbReference type="AlphaFoldDB" id="A0A9W4H551"/>
<evidence type="ECO:0000313" key="6">
    <source>
        <dbReference type="Proteomes" id="UP001153328"/>
    </source>
</evidence>
<keyword evidence="4" id="KW-1133">Transmembrane helix</keyword>
<keyword evidence="5" id="KW-0863">Zinc-finger</keyword>
<sequence length="301" mass="30269">MTSTTGHGPHPDVMEIADLAEGILPSERAAEIRAHVESCGECGEVLASLQEIRGLLGELPDPEPMPADVAARIDAALAAETAGAAASPHVPRETSLPAPRGGAAADVSRGTSAPAGPPSAPAGRPSAPTGPGRGRGRRRALLFVAASAATALALTGTVYELASHSGSHRMNSDSSAERKASAQGGDSSPSVGDEVAQLLEGASGKTGNGGVTSPMLSPHGDTRVTGPGGTVITVPGCVLQATQRTQRPLAAGREPYQGLDSYLVVLPDPADPARVDAFVVSAACTADTPGRVLFQDSYPRS</sequence>
<evidence type="ECO:0000313" key="5">
    <source>
        <dbReference type="EMBL" id="CAG7651563.1"/>
    </source>
</evidence>
<reference evidence="5" key="1">
    <citation type="submission" date="2021-06" db="EMBL/GenBank/DDBJ databases">
        <authorList>
            <person name="Arsene-Ploetze F."/>
        </authorList>
    </citation>
    <scope>NUCLEOTIDE SEQUENCE</scope>
    <source>
        <strain evidence="5">SBRY1</strain>
    </source>
</reference>
<feature type="compositionally biased region" description="Low complexity" evidence="3">
    <location>
        <begin position="121"/>
        <end position="130"/>
    </location>
</feature>
<keyword evidence="1" id="KW-0805">Transcription regulation</keyword>
<feature type="compositionally biased region" description="Polar residues" evidence="3">
    <location>
        <begin position="165"/>
        <end position="174"/>
    </location>
</feature>
<keyword evidence="4" id="KW-0472">Membrane</keyword>
<evidence type="ECO:0000256" key="4">
    <source>
        <dbReference type="SAM" id="Phobius"/>
    </source>
</evidence>
<dbReference type="Proteomes" id="UP001153328">
    <property type="component" value="Unassembled WGS sequence"/>
</dbReference>
<comment type="caution">
    <text evidence="5">The sequence shown here is derived from an EMBL/GenBank/DDBJ whole genome shotgun (WGS) entry which is preliminary data.</text>
</comment>
<feature type="region of interest" description="Disordered" evidence="3">
    <location>
        <begin position="165"/>
        <end position="224"/>
    </location>
</feature>
<name>A0A9W4H551_9ACTN</name>
<keyword evidence="6" id="KW-1185">Reference proteome</keyword>
<evidence type="ECO:0000256" key="2">
    <source>
        <dbReference type="ARBA" id="ARBA00023163"/>
    </source>
</evidence>
<keyword evidence="5" id="KW-0479">Metal-binding</keyword>
<dbReference type="GO" id="GO:0008270">
    <property type="term" value="F:zinc ion binding"/>
    <property type="evidence" value="ECO:0007669"/>
    <property type="project" value="UniProtKB-KW"/>
</dbReference>
<organism evidence="5 6">
    <name type="scientific">Actinacidiphila bryophytorum</name>
    <dbReference type="NCBI Taxonomy" id="1436133"/>
    <lineage>
        <taxon>Bacteria</taxon>
        <taxon>Bacillati</taxon>
        <taxon>Actinomycetota</taxon>
        <taxon>Actinomycetes</taxon>
        <taxon>Kitasatosporales</taxon>
        <taxon>Streptomycetaceae</taxon>
        <taxon>Actinacidiphila</taxon>
    </lineage>
</organism>
<keyword evidence="5" id="KW-0862">Zinc</keyword>
<gene>
    <name evidence="5" type="ORF">SBRY_50646</name>
</gene>
<evidence type="ECO:0000256" key="1">
    <source>
        <dbReference type="ARBA" id="ARBA00023015"/>
    </source>
</evidence>
<accession>A0A9W4H551</accession>
<feature type="region of interest" description="Disordered" evidence="3">
    <location>
        <begin position="82"/>
        <end position="135"/>
    </location>
</feature>
<dbReference type="EMBL" id="CAJVAX010000019">
    <property type="protein sequence ID" value="CAG7651563.1"/>
    <property type="molecule type" value="Genomic_DNA"/>
</dbReference>
<keyword evidence="2" id="KW-0804">Transcription</keyword>